<proteinExistence type="predicted"/>
<gene>
    <name evidence="2" type="ORF">GGX14DRAFT_387474</name>
</gene>
<evidence type="ECO:0000313" key="2">
    <source>
        <dbReference type="EMBL" id="KAJ7223111.1"/>
    </source>
</evidence>
<keyword evidence="3" id="KW-1185">Reference proteome</keyword>
<evidence type="ECO:0000313" key="3">
    <source>
        <dbReference type="Proteomes" id="UP001219525"/>
    </source>
</evidence>
<organism evidence="2 3">
    <name type="scientific">Mycena pura</name>
    <dbReference type="NCBI Taxonomy" id="153505"/>
    <lineage>
        <taxon>Eukaryota</taxon>
        <taxon>Fungi</taxon>
        <taxon>Dikarya</taxon>
        <taxon>Basidiomycota</taxon>
        <taxon>Agaricomycotina</taxon>
        <taxon>Agaricomycetes</taxon>
        <taxon>Agaricomycetidae</taxon>
        <taxon>Agaricales</taxon>
        <taxon>Marasmiineae</taxon>
        <taxon>Mycenaceae</taxon>
        <taxon>Mycena</taxon>
    </lineage>
</organism>
<reference evidence="2" key="1">
    <citation type="submission" date="2023-03" db="EMBL/GenBank/DDBJ databases">
        <title>Massive genome expansion in bonnet fungi (Mycena s.s.) driven by repeated elements and novel gene families across ecological guilds.</title>
        <authorList>
            <consortium name="Lawrence Berkeley National Laboratory"/>
            <person name="Harder C.B."/>
            <person name="Miyauchi S."/>
            <person name="Viragh M."/>
            <person name="Kuo A."/>
            <person name="Thoen E."/>
            <person name="Andreopoulos B."/>
            <person name="Lu D."/>
            <person name="Skrede I."/>
            <person name="Drula E."/>
            <person name="Henrissat B."/>
            <person name="Morin E."/>
            <person name="Kohler A."/>
            <person name="Barry K."/>
            <person name="LaButti K."/>
            <person name="Morin E."/>
            <person name="Salamov A."/>
            <person name="Lipzen A."/>
            <person name="Mereny Z."/>
            <person name="Hegedus B."/>
            <person name="Baldrian P."/>
            <person name="Stursova M."/>
            <person name="Weitz H."/>
            <person name="Taylor A."/>
            <person name="Grigoriev I.V."/>
            <person name="Nagy L.G."/>
            <person name="Martin F."/>
            <person name="Kauserud H."/>
        </authorList>
    </citation>
    <scope>NUCLEOTIDE SEQUENCE</scope>
    <source>
        <strain evidence="2">9144</strain>
    </source>
</reference>
<dbReference type="Proteomes" id="UP001219525">
    <property type="component" value="Unassembled WGS sequence"/>
</dbReference>
<dbReference type="AlphaFoldDB" id="A0AAD6YLX6"/>
<feature type="compositionally biased region" description="Polar residues" evidence="1">
    <location>
        <begin position="97"/>
        <end position="115"/>
    </location>
</feature>
<feature type="region of interest" description="Disordered" evidence="1">
    <location>
        <begin position="90"/>
        <end position="120"/>
    </location>
</feature>
<dbReference type="EMBL" id="JARJCW010000006">
    <property type="protein sequence ID" value="KAJ7223111.1"/>
    <property type="molecule type" value="Genomic_DNA"/>
</dbReference>
<accession>A0AAD6YLX6</accession>
<sequence>MDIELAAAGTGAASSMALACCQCMLRRADSLIAAHARTMVLTAANYRLQCPIWILRQRHGRQVQTAGERVRNLWAVRAHNSIRDRIGTQSDDARMSQRMSPTKRSEMMTSASQPFPENELREDDSAFVDATNKLDDVEKSLDLYKIRDFGTVFRALVGVFSLKTMATRSGEPSSASLASSKCRSGTEETSSPRIALWLESLSRGMFASRRRMFPGKKVVVDRDI</sequence>
<evidence type="ECO:0000256" key="1">
    <source>
        <dbReference type="SAM" id="MobiDB-lite"/>
    </source>
</evidence>
<comment type="caution">
    <text evidence="2">The sequence shown here is derived from an EMBL/GenBank/DDBJ whole genome shotgun (WGS) entry which is preliminary data.</text>
</comment>
<name>A0AAD6YLX6_9AGAR</name>
<protein>
    <submittedName>
        <fullName evidence="2">Uncharacterized protein</fullName>
    </submittedName>
</protein>